<keyword evidence="3 4" id="KW-0408">Iron</keyword>
<keyword evidence="5" id="KW-0812">Transmembrane</keyword>
<keyword evidence="5" id="KW-1133">Transmembrane helix</keyword>
<dbReference type="RefSeq" id="WP_160381174.1">
    <property type="nucleotide sequence ID" value="NZ_WNXQ01000002.1"/>
</dbReference>
<evidence type="ECO:0000313" key="7">
    <source>
        <dbReference type="EMBL" id="MWB77016.1"/>
    </source>
</evidence>
<dbReference type="GO" id="GO:0046872">
    <property type="term" value="F:metal ion binding"/>
    <property type="evidence" value="ECO:0007669"/>
    <property type="project" value="UniProtKB-KW"/>
</dbReference>
<dbReference type="GO" id="GO:0009055">
    <property type="term" value="F:electron transfer activity"/>
    <property type="evidence" value="ECO:0007669"/>
    <property type="project" value="InterPro"/>
</dbReference>
<dbReference type="GO" id="GO:0020037">
    <property type="term" value="F:heme binding"/>
    <property type="evidence" value="ECO:0007669"/>
    <property type="project" value="InterPro"/>
</dbReference>
<protein>
    <submittedName>
        <fullName evidence="7">C-type cytochrome</fullName>
    </submittedName>
</protein>
<keyword evidence="8" id="KW-1185">Reference proteome</keyword>
<comment type="caution">
    <text evidence="7">The sequence shown here is derived from an EMBL/GenBank/DDBJ whole genome shotgun (WGS) entry which is preliminary data.</text>
</comment>
<name>A0A844VZ25_9RHOB</name>
<proteinExistence type="predicted"/>
<dbReference type="AlphaFoldDB" id="A0A844VZ25"/>
<keyword evidence="1 4" id="KW-0349">Heme</keyword>
<dbReference type="InterPro" id="IPR051459">
    <property type="entry name" value="Cytochrome_c-type_DH"/>
</dbReference>
<accession>A0A844VZ25</accession>
<dbReference type="Proteomes" id="UP000443843">
    <property type="component" value="Unassembled WGS sequence"/>
</dbReference>
<dbReference type="InterPro" id="IPR036909">
    <property type="entry name" value="Cyt_c-like_dom_sf"/>
</dbReference>
<dbReference type="EMBL" id="WNXQ01000002">
    <property type="protein sequence ID" value="MWB77016.1"/>
    <property type="molecule type" value="Genomic_DNA"/>
</dbReference>
<sequence>MYMFLRIVFIAVVLAVLGGGAFWMITRPAPMAAGTYEGLTGDPVQGETVFWAGGCAACHAAPGAEGEARLVLVGGMPFKTQFGTFHAPNISSDPKAGIGDWSVADLGNAMQAGVSPQGAHYYPVFPYTSYVHATPQDIADLHAFMATLPADPTPSVPHDVGFPFSVRASLGGWKLLFFTDDWAVTGDLDAQQLRGRYLVEALGHCAECHTPRNALGGAERSRWLAGGPNPSGQGSIPNITPGGLSWSEGDIAEYLKSGFTPEFDVAGGEMADVVKNTAHLSDEDRAAIASYLKIVPAIQ</sequence>
<reference evidence="7 8" key="1">
    <citation type="submission" date="2019-11" db="EMBL/GenBank/DDBJ databases">
        <title>Pseudooceanicola pacifica sp. nov., isolated from deep-sea sediment of the Pacific Ocean.</title>
        <authorList>
            <person name="Lyu L."/>
        </authorList>
    </citation>
    <scope>NUCLEOTIDE SEQUENCE [LARGE SCALE GENOMIC DNA]</scope>
    <source>
        <strain evidence="7 8">216_PA32_1</strain>
    </source>
</reference>
<evidence type="ECO:0000256" key="1">
    <source>
        <dbReference type="ARBA" id="ARBA00022617"/>
    </source>
</evidence>
<keyword evidence="5" id="KW-0472">Membrane</keyword>
<feature type="domain" description="Cytochrome c" evidence="6">
    <location>
        <begin position="190"/>
        <end position="296"/>
    </location>
</feature>
<keyword evidence="2 4" id="KW-0479">Metal-binding</keyword>
<feature type="transmembrane region" description="Helical" evidence="5">
    <location>
        <begin position="7"/>
        <end position="25"/>
    </location>
</feature>
<evidence type="ECO:0000256" key="3">
    <source>
        <dbReference type="ARBA" id="ARBA00023004"/>
    </source>
</evidence>
<evidence type="ECO:0000259" key="6">
    <source>
        <dbReference type="PROSITE" id="PS51007"/>
    </source>
</evidence>
<dbReference type="Gene3D" id="1.10.760.10">
    <property type="entry name" value="Cytochrome c-like domain"/>
    <property type="match status" value="2"/>
</dbReference>
<dbReference type="Pfam" id="PF00034">
    <property type="entry name" value="Cytochrom_C"/>
    <property type="match status" value="2"/>
</dbReference>
<gene>
    <name evidence="7" type="ORF">GLS40_03130</name>
</gene>
<dbReference type="SUPFAM" id="SSF46626">
    <property type="entry name" value="Cytochrome c"/>
    <property type="match status" value="2"/>
</dbReference>
<evidence type="ECO:0000313" key="8">
    <source>
        <dbReference type="Proteomes" id="UP000443843"/>
    </source>
</evidence>
<dbReference type="InterPro" id="IPR009056">
    <property type="entry name" value="Cyt_c-like_dom"/>
</dbReference>
<dbReference type="PROSITE" id="PS51007">
    <property type="entry name" value="CYTC"/>
    <property type="match status" value="2"/>
</dbReference>
<organism evidence="7 8">
    <name type="scientific">Pseudooceanicola pacificus</name>
    <dbReference type="NCBI Taxonomy" id="2676438"/>
    <lineage>
        <taxon>Bacteria</taxon>
        <taxon>Pseudomonadati</taxon>
        <taxon>Pseudomonadota</taxon>
        <taxon>Alphaproteobacteria</taxon>
        <taxon>Rhodobacterales</taxon>
        <taxon>Paracoccaceae</taxon>
        <taxon>Pseudooceanicola</taxon>
    </lineage>
</organism>
<evidence type="ECO:0000256" key="5">
    <source>
        <dbReference type="SAM" id="Phobius"/>
    </source>
</evidence>
<feature type="domain" description="Cytochrome c" evidence="6">
    <location>
        <begin position="41"/>
        <end position="149"/>
    </location>
</feature>
<evidence type="ECO:0000256" key="4">
    <source>
        <dbReference type="PROSITE-ProRule" id="PRU00433"/>
    </source>
</evidence>
<dbReference type="PANTHER" id="PTHR35008:SF8">
    <property type="entry name" value="ALCOHOL DEHYDROGENASE CYTOCHROME C SUBUNIT"/>
    <property type="match status" value="1"/>
</dbReference>
<dbReference type="PANTHER" id="PTHR35008">
    <property type="entry name" value="BLL4482 PROTEIN-RELATED"/>
    <property type="match status" value="1"/>
</dbReference>
<evidence type="ECO:0000256" key="2">
    <source>
        <dbReference type="ARBA" id="ARBA00022723"/>
    </source>
</evidence>